<name>A0A174P931_9FIRM</name>
<reference evidence="5 7" key="2">
    <citation type="submission" date="2018-08" db="EMBL/GenBank/DDBJ databases">
        <title>A genome reference for cultivated species of the human gut microbiota.</title>
        <authorList>
            <person name="Zou Y."/>
            <person name="Xue W."/>
            <person name="Luo G."/>
        </authorList>
    </citation>
    <scope>NUCLEOTIDE SEQUENCE [LARGE SCALE GENOMIC DNA]</scope>
    <source>
        <strain evidence="5 7">TF05-12AC</strain>
    </source>
</reference>
<dbReference type="Proteomes" id="UP000260828">
    <property type="component" value="Unassembled WGS sequence"/>
</dbReference>
<dbReference type="AlphaFoldDB" id="A0A174P931"/>
<dbReference type="GO" id="GO:0016757">
    <property type="term" value="F:glycosyltransferase activity"/>
    <property type="evidence" value="ECO:0007669"/>
    <property type="project" value="UniProtKB-KW"/>
</dbReference>
<evidence type="ECO:0000256" key="1">
    <source>
        <dbReference type="ARBA" id="ARBA00022676"/>
    </source>
</evidence>
<dbReference type="Gene3D" id="3.90.550.10">
    <property type="entry name" value="Spore Coat Polysaccharide Biosynthesis Protein SpsA, Chain A"/>
    <property type="match status" value="1"/>
</dbReference>
<gene>
    <name evidence="4" type="primary">kfoC</name>
    <name evidence="5" type="ORF">DXC40_02905</name>
    <name evidence="4" type="ORF">ERS852551_01177</name>
</gene>
<dbReference type="EMBL" id="QVME01000001">
    <property type="protein sequence ID" value="RGE70026.1"/>
    <property type="molecule type" value="Genomic_DNA"/>
</dbReference>
<dbReference type="Proteomes" id="UP000095765">
    <property type="component" value="Unassembled WGS sequence"/>
</dbReference>
<keyword evidence="2 5" id="KW-0808">Transferase</keyword>
<protein>
    <submittedName>
        <fullName evidence="4">Chondroitin polymerase</fullName>
    </submittedName>
    <submittedName>
        <fullName evidence="5">Glycosyltransferase family 2 protein</fullName>
    </submittedName>
</protein>
<dbReference type="PANTHER" id="PTHR22916">
    <property type="entry name" value="GLYCOSYLTRANSFERASE"/>
    <property type="match status" value="1"/>
</dbReference>
<reference evidence="4 6" key="1">
    <citation type="submission" date="2015-09" db="EMBL/GenBank/DDBJ databases">
        <authorList>
            <consortium name="Pathogen Informatics"/>
        </authorList>
    </citation>
    <scope>NUCLEOTIDE SEQUENCE [LARGE SCALE GENOMIC DNA]</scope>
    <source>
        <strain evidence="4 6">2789STDY5834939</strain>
    </source>
</reference>
<dbReference type="OrthoDB" id="396512at2"/>
<feature type="domain" description="Glycosyltransferase 2-like" evidence="3">
    <location>
        <begin position="6"/>
        <end position="139"/>
    </location>
</feature>
<evidence type="ECO:0000259" key="3">
    <source>
        <dbReference type="Pfam" id="PF00535"/>
    </source>
</evidence>
<dbReference type="RefSeq" id="WP_055244586.1">
    <property type="nucleotide sequence ID" value="NZ_CABIWA010000003.1"/>
</dbReference>
<accession>A0A174P931</accession>
<dbReference type="SUPFAM" id="SSF53448">
    <property type="entry name" value="Nucleotide-diphospho-sugar transferases"/>
    <property type="match status" value="1"/>
</dbReference>
<dbReference type="Pfam" id="PF00535">
    <property type="entry name" value="Glycos_transf_2"/>
    <property type="match status" value="1"/>
</dbReference>
<sequence>MKLITFAVPCYNSQAYMDHCISTLLACGGAEDIEIILVDDGSTDDTGHIADAYREKYPDIVRVIHQENGGHGEGVNQGLRNASGLYYKVVDSDDWVDVASVKRLLTVMHGHIRDGKQIDLYLCNYVYEHEEQGSRAMRYRSTLPRNRIFGWSETKAFKPWQYLLMHTMVYRTALLRACNLELPRHTFYVDNLFAYIPLAHVKTLYYIDTDLYRYYIGRADQSVNEAVMIRRVDQQLLVTRLMIQAYKSDDLKRLDRKLAHYMFNYVTMMMTISTILLTLDGSDAALQKRVDIWRYLKAENPDWYAPIRYGSVATFVNFPGEFGRRLSIGNYRLARRVYKFN</sequence>
<evidence type="ECO:0000313" key="4">
    <source>
        <dbReference type="EMBL" id="CUP55350.1"/>
    </source>
</evidence>
<dbReference type="InterPro" id="IPR029044">
    <property type="entry name" value="Nucleotide-diphossugar_trans"/>
</dbReference>
<proteinExistence type="predicted"/>
<dbReference type="CDD" id="cd00761">
    <property type="entry name" value="Glyco_tranf_GTA_type"/>
    <property type="match status" value="1"/>
</dbReference>
<dbReference type="EMBL" id="CZBE01000006">
    <property type="protein sequence ID" value="CUP55350.1"/>
    <property type="molecule type" value="Genomic_DNA"/>
</dbReference>
<evidence type="ECO:0000313" key="7">
    <source>
        <dbReference type="Proteomes" id="UP000260828"/>
    </source>
</evidence>
<keyword evidence="1" id="KW-0328">Glycosyltransferase</keyword>
<organism evidence="4 6">
    <name type="scientific">Anaerotruncus colihominis</name>
    <dbReference type="NCBI Taxonomy" id="169435"/>
    <lineage>
        <taxon>Bacteria</taxon>
        <taxon>Bacillati</taxon>
        <taxon>Bacillota</taxon>
        <taxon>Clostridia</taxon>
        <taxon>Eubacteriales</taxon>
        <taxon>Oscillospiraceae</taxon>
        <taxon>Anaerotruncus</taxon>
    </lineage>
</organism>
<evidence type="ECO:0000256" key="2">
    <source>
        <dbReference type="ARBA" id="ARBA00022679"/>
    </source>
</evidence>
<dbReference type="InterPro" id="IPR001173">
    <property type="entry name" value="Glyco_trans_2-like"/>
</dbReference>
<dbReference type="PANTHER" id="PTHR22916:SF51">
    <property type="entry name" value="GLYCOSYLTRANSFERASE EPSH-RELATED"/>
    <property type="match status" value="1"/>
</dbReference>
<evidence type="ECO:0000313" key="6">
    <source>
        <dbReference type="Proteomes" id="UP000095765"/>
    </source>
</evidence>
<evidence type="ECO:0000313" key="5">
    <source>
        <dbReference type="EMBL" id="RGE70026.1"/>
    </source>
</evidence>